<organism evidence="1 2">
    <name type="scientific">Aeribacillus alveayuensis</name>
    <dbReference type="NCBI Taxonomy" id="279215"/>
    <lineage>
        <taxon>Bacteria</taxon>
        <taxon>Bacillati</taxon>
        <taxon>Bacillota</taxon>
        <taxon>Bacilli</taxon>
        <taxon>Bacillales</taxon>
        <taxon>Bacillaceae</taxon>
        <taxon>Aeribacillus</taxon>
    </lineage>
</organism>
<evidence type="ECO:0000313" key="1">
    <source>
        <dbReference type="EMBL" id="MDQ0162282.1"/>
    </source>
</evidence>
<protein>
    <submittedName>
        <fullName evidence="1">Uncharacterized protein</fullName>
    </submittedName>
</protein>
<proteinExistence type="predicted"/>
<evidence type="ECO:0000313" key="2">
    <source>
        <dbReference type="Proteomes" id="UP001225646"/>
    </source>
</evidence>
<reference evidence="1 2" key="1">
    <citation type="submission" date="2023-07" db="EMBL/GenBank/DDBJ databases">
        <title>Genomic Encyclopedia of Type Strains, Phase IV (KMG-IV): sequencing the most valuable type-strain genomes for metagenomic binning, comparative biology and taxonomic classification.</title>
        <authorList>
            <person name="Goeker M."/>
        </authorList>
    </citation>
    <scope>NUCLEOTIDE SEQUENCE [LARGE SCALE GENOMIC DNA]</scope>
    <source>
        <strain evidence="1 2">DSM 19092</strain>
    </source>
</reference>
<dbReference type="EMBL" id="JAUSTR010000003">
    <property type="protein sequence ID" value="MDQ0162282.1"/>
    <property type="molecule type" value="Genomic_DNA"/>
</dbReference>
<dbReference type="RefSeq" id="WP_044895443.1">
    <property type="nucleotide sequence ID" value="NZ_JAUSTR010000003.1"/>
</dbReference>
<accession>A0ABT9VMS2</accession>
<dbReference type="Proteomes" id="UP001225646">
    <property type="component" value="Unassembled WGS sequence"/>
</dbReference>
<sequence length="60" mass="7120">MAKNQKKNEEPQIHQKRLDKRFLQEEFGGELGDYNAHKIYDLLAKENKGKKEDKCSNKEK</sequence>
<name>A0ABT9VMS2_9BACI</name>
<gene>
    <name evidence="1" type="ORF">J2S06_001358</name>
</gene>
<keyword evidence="2" id="KW-1185">Reference proteome</keyword>
<comment type="caution">
    <text evidence="1">The sequence shown here is derived from an EMBL/GenBank/DDBJ whole genome shotgun (WGS) entry which is preliminary data.</text>
</comment>